<proteinExistence type="predicted"/>
<keyword evidence="2" id="KW-1185">Reference proteome</keyword>
<gene>
    <name evidence="1" type="ORF">ECRASSUSDP1_LOCUS23726</name>
</gene>
<organism evidence="1 2">
    <name type="scientific">Euplotes crassus</name>
    <dbReference type="NCBI Taxonomy" id="5936"/>
    <lineage>
        <taxon>Eukaryota</taxon>
        <taxon>Sar</taxon>
        <taxon>Alveolata</taxon>
        <taxon>Ciliophora</taxon>
        <taxon>Intramacronucleata</taxon>
        <taxon>Spirotrichea</taxon>
        <taxon>Hypotrichia</taxon>
        <taxon>Euplotida</taxon>
        <taxon>Euplotidae</taxon>
        <taxon>Moneuplotes</taxon>
    </lineage>
</organism>
<accession>A0AAD1XZ76</accession>
<protein>
    <submittedName>
        <fullName evidence="1">Uncharacterized protein</fullName>
    </submittedName>
</protein>
<dbReference type="AlphaFoldDB" id="A0AAD1XZ76"/>
<evidence type="ECO:0000313" key="2">
    <source>
        <dbReference type="Proteomes" id="UP001295684"/>
    </source>
</evidence>
<reference evidence="1" key="1">
    <citation type="submission" date="2023-07" db="EMBL/GenBank/DDBJ databases">
        <authorList>
            <consortium name="AG Swart"/>
            <person name="Singh M."/>
            <person name="Singh A."/>
            <person name="Seah K."/>
            <person name="Emmerich C."/>
        </authorList>
    </citation>
    <scope>NUCLEOTIDE SEQUENCE</scope>
    <source>
        <strain evidence="1">DP1</strain>
    </source>
</reference>
<sequence length="58" mass="6613">MPTHNLILQGRWERFLCPPMVSTTHKSSEAPLRKQKYHGMEEEGAKICTAAFKGDKIL</sequence>
<dbReference type="EMBL" id="CAMPGE010024414">
    <property type="protein sequence ID" value="CAI2382256.1"/>
    <property type="molecule type" value="Genomic_DNA"/>
</dbReference>
<evidence type="ECO:0000313" key="1">
    <source>
        <dbReference type="EMBL" id="CAI2382256.1"/>
    </source>
</evidence>
<comment type="caution">
    <text evidence="1">The sequence shown here is derived from an EMBL/GenBank/DDBJ whole genome shotgun (WGS) entry which is preliminary data.</text>
</comment>
<name>A0AAD1XZ76_EUPCR</name>
<dbReference type="Proteomes" id="UP001295684">
    <property type="component" value="Unassembled WGS sequence"/>
</dbReference>